<dbReference type="AlphaFoldDB" id="A0A7C1GSB5"/>
<protein>
    <submittedName>
        <fullName evidence="1">Serine protease</fullName>
    </submittedName>
</protein>
<dbReference type="Pfam" id="PF13365">
    <property type="entry name" value="Trypsin_2"/>
    <property type="match status" value="1"/>
</dbReference>
<name>A0A7C1GSB5_9BACT</name>
<dbReference type="Gene3D" id="2.40.10.120">
    <property type="match status" value="1"/>
</dbReference>
<dbReference type="GO" id="GO:0008233">
    <property type="term" value="F:peptidase activity"/>
    <property type="evidence" value="ECO:0007669"/>
    <property type="project" value="UniProtKB-KW"/>
</dbReference>
<dbReference type="GO" id="GO:0006508">
    <property type="term" value="P:proteolysis"/>
    <property type="evidence" value="ECO:0007669"/>
    <property type="project" value="UniProtKB-KW"/>
</dbReference>
<evidence type="ECO:0000313" key="1">
    <source>
        <dbReference type="EMBL" id="HDP77063.1"/>
    </source>
</evidence>
<keyword evidence="1" id="KW-0645">Protease</keyword>
<comment type="caution">
    <text evidence="1">The sequence shown here is derived from an EMBL/GenBank/DDBJ whole genome shotgun (WGS) entry which is preliminary data.</text>
</comment>
<dbReference type="SUPFAM" id="SSF50494">
    <property type="entry name" value="Trypsin-like serine proteases"/>
    <property type="match status" value="1"/>
</dbReference>
<dbReference type="Proteomes" id="UP000886198">
    <property type="component" value="Unassembled WGS sequence"/>
</dbReference>
<dbReference type="InterPro" id="IPR009003">
    <property type="entry name" value="Peptidase_S1_PA"/>
</dbReference>
<keyword evidence="1" id="KW-0378">Hydrolase</keyword>
<sequence length="259" mass="29399">MFSEAFRIASQFTRPVVVLTRSGVGKVNATCGTFMILNREGWIITVAHLWQSYFMYRQQQAEQDIEPEKKIENHSFWWGGDGKVLKDIKPFPEFDLIVGRLDPFDLEEVFEYPVFVTVDELKIGTSLCRVGYPFSRIRASFDEKNSRFIMDGNSLPHLYPIEGIYTRTVSASAFKGAKKTTKFIETSSPGLLGQSGGPILDTKGRVWGIQSRTVHLPLGFSPKLKRGGKEIEENQFLNAGWGVHVEKIREVLHQINNPK</sequence>
<proteinExistence type="predicted"/>
<organism evidence="1">
    <name type="scientific">Mesotoga infera</name>
    <dbReference type="NCBI Taxonomy" id="1236046"/>
    <lineage>
        <taxon>Bacteria</taxon>
        <taxon>Thermotogati</taxon>
        <taxon>Thermotogota</taxon>
        <taxon>Thermotogae</taxon>
        <taxon>Kosmotogales</taxon>
        <taxon>Kosmotogaceae</taxon>
        <taxon>Mesotoga</taxon>
    </lineage>
</organism>
<reference evidence="1" key="1">
    <citation type="journal article" date="2020" name="mSystems">
        <title>Genome- and Community-Level Interaction Insights into Carbon Utilization and Element Cycling Functions of Hydrothermarchaeota in Hydrothermal Sediment.</title>
        <authorList>
            <person name="Zhou Z."/>
            <person name="Liu Y."/>
            <person name="Xu W."/>
            <person name="Pan J."/>
            <person name="Luo Z.H."/>
            <person name="Li M."/>
        </authorList>
    </citation>
    <scope>NUCLEOTIDE SEQUENCE [LARGE SCALE GENOMIC DNA]</scope>
    <source>
        <strain evidence="1">SpSt-1179</strain>
    </source>
</reference>
<dbReference type="EMBL" id="DSBT01000073">
    <property type="protein sequence ID" value="HDP77063.1"/>
    <property type="molecule type" value="Genomic_DNA"/>
</dbReference>
<gene>
    <name evidence="1" type="ORF">ENN47_02530</name>
</gene>
<accession>A0A7C1GSB5</accession>